<dbReference type="VEuPathDB" id="TriTrypDB:Tc_MARK_2587"/>
<dbReference type="VEuPathDB" id="TriTrypDB:TcYC6_0016110"/>
<dbReference type="PANTHER" id="PTHR39666:SF1">
    <property type="entry name" value="NUCLEAR PORE COMPLEX NUP2_50_61 DOMAIN-CONTAINING PROTEIN"/>
    <property type="match status" value="1"/>
</dbReference>
<name>A0A2V2WCJ9_TRYCR</name>
<dbReference type="VEuPathDB" id="TriTrypDB:TcCLB.508027.100"/>
<dbReference type="VEuPathDB" id="TriTrypDB:C3747_130g42"/>
<dbReference type="VEuPathDB" id="TriTrypDB:TCSYLVIO_010956"/>
<dbReference type="VEuPathDB" id="TriTrypDB:TcG_02005"/>
<accession>A0A2V2WCJ9</accession>
<feature type="region of interest" description="Disordered" evidence="1">
    <location>
        <begin position="107"/>
        <end position="133"/>
    </location>
</feature>
<dbReference type="VEuPathDB" id="TriTrypDB:TcCLB.506635.50"/>
<comment type="caution">
    <text evidence="2">The sequence shown here is derived from an EMBL/GenBank/DDBJ whole genome shotgun (WGS) entry which is preliminary data.</text>
</comment>
<sequence>MPTYYERLDNLFAVYAPEKRPLVAGILQKYSGREEEVLQSLVKKFGPEPSEAPNNTKGGHSYRERLVCFYTKYAPGKLVTVDATLARCAGREEELFSALVEKYGPEPAISRGDEDSRSVEKISDTQSDLSRTTSSMSLAPYNVHDFRWRLARILMEHAPEKLAILDQMMEKYAGREEEMLAGCVARYGPEPLPPDIQSPRSRLLRFIEHYVPRKASSVDVMLKKYDGRTESLFAALVHKLGPEPPAPSPDNELSKPTYRQRLIRFYEFYARERLADVDTILRRYNGDEESMFRLLVERYGPEPDPAFDSDAPIEPATDYRTRLTRLFTKYAPERVDSVPYLLAKYKGSESNIIKALVKKLGPEPPFDASGTQSAMVHLGNGDEGPGNDVPPGTHEFRDDDGKEGSEVHGKAEKPEEWLRHLSLPLSAYRRYAVNRLGEDRVSALEVLFGIPRLLFDENGGDEKDGRRWVIVKAGMASEKKLDAAQESEELKEPMIAECISANFACLVLILETVKFPLPAVYDEGKVFSLYPFCTLLGDRDRFTLRTCAAIMDLRKRVEAEVASLLHEEEVCRGLLQRTDGWKQQHIIRLEAKEAYKERLVQKSIELLPEFEEKERQDIITVEQIEIKGKAFWFYEGLQTPMSTCEDLQVPYGRQRLGNEKKMGVGGKHVGSPPPPAGCRGFSQLIFSHLLRGQNRENYGLRSLQSYKGSAEDTMDVSLLSGQKMGSPDTVTTPISWGPKHSIQQENSPCNLLEASPPPRKPRGAVEPTVRVLRFSSKRVWVNGQVTHAGNKVDITGRDKWGPSKDGRISQIAAVPCRDTREAILLGEDPGKFCKSGNNWLV</sequence>
<feature type="compositionally biased region" description="Polar residues" evidence="1">
    <location>
        <begin position="124"/>
        <end position="133"/>
    </location>
</feature>
<protein>
    <submittedName>
        <fullName evidence="2">Uncharacterized protein</fullName>
    </submittedName>
</protein>
<reference evidence="2 3" key="1">
    <citation type="journal article" date="2018" name="Microb. Genom.">
        <title>Expanding an expanded genome: long-read sequencing of Trypanosoma cruzi.</title>
        <authorList>
            <person name="Berna L."/>
            <person name="Rodriguez M."/>
            <person name="Chiribao M.L."/>
            <person name="Parodi-Talice A."/>
            <person name="Pita S."/>
            <person name="Rijo G."/>
            <person name="Alvarez-Valin F."/>
            <person name="Robello C."/>
        </authorList>
    </citation>
    <scope>NUCLEOTIDE SEQUENCE [LARGE SCALE GENOMIC DNA]</scope>
    <source>
        <strain evidence="2 3">TCC</strain>
    </source>
</reference>
<evidence type="ECO:0000256" key="1">
    <source>
        <dbReference type="SAM" id="MobiDB-lite"/>
    </source>
</evidence>
<evidence type="ECO:0000313" key="2">
    <source>
        <dbReference type="EMBL" id="PWV05483.1"/>
    </source>
</evidence>
<dbReference type="Proteomes" id="UP000246078">
    <property type="component" value="Unassembled WGS sequence"/>
</dbReference>
<feature type="compositionally biased region" description="Basic and acidic residues" evidence="1">
    <location>
        <begin position="394"/>
        <end position="413"/>
    </location>
</feature>
<proteinExistence type="predicted"/>
<dbReference type="EMBL" id="PRFC01000130">
    <property type="protein sequence ID" value="PWV05483.1"/>
    <property type="molecule type" value="Genomic_DNA"/>
</dbReference>
<dbReference type="AlphaFoldDB" id="A0A2V2WCJ9"/>
<dbReference type="OMA" id="EESIFAC"/>
<feature type="compositionally biased region" description="Basic and acidic residues" evidence="1">
    <location>
        <begin position="111"/>
        <end position="123"/>
    </location>
</feature>
<dbReference type="VEuPathDB" id="TriTrypDB:ECC02_005703"/>
<dbReference type="VEuPathDB" id="TriTrypDB:BCY84_18983"/>
<dbReference type="VEuPathDB" id="TriTrypDB:TcCL_ESM05495"/>
<organism evidence="2 3">
    <name type="scientific">Trypanosoma cruzi</name>
    <dbReference type="NCBI Taxonomy" id="5693"/>
    <lineage>
        <taxon>Eukaryota</taxon>
        <taxon>Discoba</taxon>
        <taxon>Euglenozoa</taxon>
        <taxon>Kinetoplastea</taxon>
        <taxon>Metakinetoplastina</taxon>
        <taxon>Trypanosomatida</taxon>
        <taxon>Trypanosomatidae</taxon>
        <taxon>Trypanosoma</taxon>
        <taxon>Schizotrypanum</taxon>
    </lineage>
</organism>
<gene>
    <name evidence="2" type="ORF">C3747_130g42</name>
</gene>
<dbReference type="OrthoDB" id="277199at2759"/>
<dbReference type="VEuPathDB" id="TriTrypDB:C4B63_7g132"/>
<dbReference type="VEuPathDB" id="TriTrypDB:TCDM_03617"/>
<feature type="region of interest" description="Disordered" evidence="1">
    <location>
        <begin position="364"/>
        <end position="413"/>
    </location>
</feature>
<evidence type="ECO:0000313" key="3">
    <source>
        <dbReference type="Proteomes" id="UP000246078"/>
    </source>
</evidence>
<dbReference type="VEuPathDB" id="TriTrypDB:TcBrA4_0123100"/>
<dbReference type="PANTHER" id="PTHR39666">
    <property type="entry name" value="RANBP2-TYPE DOMAIN-CONTAINING PROTEIN"/>
    <property type="match status" value="1"/>
</dbReference>